<dbReference type="EMBL" id="KN824404">
    <property type="protein sequence ID" value="KIM20856.1"/>
    <property type="molecule type" value="Genomic_DNA"/>
</dbReference>
<gene>
    <name evidence="2" type="ORF">M408DRAFT_119051</name>
</gene>
<evidence type="ECO:0000313" key="3">
    <source>
        <dbReference type="Proteomes" id="UP000054097"/>
    </source>
</evidence>
<feature type="compositionally biased region" description="Low complexity" evidence="1">
    <location>
        <begin position="138"/>
        <end position="153"/>
    </location>
</feature>
<proteinExistence type="predicted"/>
<feature type="compositionally biased region" description="Polar residues" evidence="1">
    <location>
        <begin position="109"/>
        <end position="119"/>
    </location>
</feature>
<organism evidence="2 3">
    <name type="scientific">Serendipita vermifera MAFF 305830</name>
    <dbReference type="NCBI Taxonomy" id="933852"/>
    <lineage>
        <taxon>Eukaryota</taxon>
        <taxon>Fungi</taxon>
        <taxon>Dikarya</taxon>
        <taxon>Basidiomycota</taxon>
        <taxon>Agaricomycotina</taxon>
        <taxon>Agaricomycetes</taxon>
        <taxon>Sebacinales</taxon>
        <taxon>Serendipitaceae</taxon>
        <taxon>Serendipita</taxon>
    </lineage>
</organism>
<dbReference type="Proteomes" id="UP000054097">
    <property type="component" value="Unassembled WGS sequence"/>
</dbReference>
<feature type="region of interest" description="Disordered" evidence="1">
    <location>
        <begin position="109"/>
        <end position="153"/>
    </location>
</feature>
<dbReference type="Gene3D" id="1.10.10.60">
    <property type="entry name" value="Homeodomain-like"/>
    <property type="match status" value="1"/>
</dbReference>
<reference evidence="2 3" key="1">
    <citation type="submission" date="2014-04" db="EMBL/GenBank/DDBJ databases">
        <authorList>
            <consortium name="DOE Joint Genome Institute"/>
            <person name="Kuo A."/>
            <person name="Zuccaro A."/>
            <person name="Kohler A."/>
            <person name="Nagy L.G."/>
            <person name="Floudas D."/>
            <person name="Copeland A."/>
            <person name="Barry K.W."/>
            <person name="Cichocki N."/>
            <person name="Veneault-Fourrey C."/>
            <person name="LaButti K."/>
            <person name="Lindquist E.A."/>
            <person name="Lipzen A."/>
            <person name="Lundell T."/>
            <person name="Morin E."/>
            <person name="Murat C."/>
            <person name="Sun H."/>
            <person name="Tunlid A."/>
            <person name="Henrissat B."/>
            <person name="Grigoriev I.V."/>
            <person name="Hibbett D.S."/>
            <person name="Martin F."/>
            <person name="Nordberg H.P."/>
            <person name="Cantor M.N."/>
            <person name="Hua S.X."/>
        </authorList>
    </citation>
    <scope>NUCLEOTIDE SEQUENCE [LARGE SCALE GENOMIC DNA]</scope>
    <source>
        <strain evidence="2 3">MAFF 305830</strain>
    </source>
</reference>
<dbReference type="InterPro" id="IPR009057">
    <property type="entry name" value="Homeodomain-like_sf"/>
</dbReference>
<dbReference type="AlphaFoldDB" id="A0A0C3ANJ8"/>
<dbReference type="OrthoDB" id="9909311at2759"/>
<keyword evidence="3" id="KW-1185">Reference proteome</keyword>
<reference evidence="3" key="2">
    <citation type="submission" date="2015-01" db="EMBL/GenBank/DDBJ databases">
        <title>Evolutionary Origins and Diversification of the Mycorrhizal Mutualists.</title>
        <authorList>
            <consortium name="DOE Joint Genome Institute"/>
            <consortium name="Mycorrhizal Genomics Consortium"/>
            <person name="Kohler A."/>
            <person name="Kuo A."/>
            <person name="Nagy L.G."/>
            <person name="Floudas D."/>
            <person name="Copeland A."/>
            <person name="Barry K.W."/>
            <person name="Cichocki N."/>
            <person name="Veneault-Fourrey C."/>
            <person name="LaButti K."/>
            <person name="Lindquist E.A."/>
            <person name="Lipzen A."/>
            <person name="Lundell T."/>
            <person name="Morin E."/>
            <person name="Murat C."/>
            <person name="Riley R."/>
            <person name="Ohm R."/>
            <person name="Sun H."/>
            <person name="Tunlid A."/>
            <person name="Henrissat B."/>
            <person name="Grigoriev I.V."/>
            <person name="Hibbett D.S."/>
            <person name="Martin F."/>
        </authorList>
    </citation>
    <scope>NUCLEOTIDE SEQUENCE [LARGE SCALE GENOMIC DNA]</scope>
    <source>
        <strain evidence="3">MAFF 305830</strain>
    </source>
</reference>
<evidence type="ECO:0000313" key="2">
    <source>
        <dbReference type="EMBL" id="KIM20856.1"/>
    </source>
</evidence>
<protein>
    <recommendedName>
        <fullName evidence="4">HTH psq-type domain-containing protein</fullName>
    </recommendedName>
</protein>
<dbReference type="STRING" id="933852.A0A0C3ANJ8"/>
<dbReference type="HOGENOM" id="CLU_1020011_0_0_1"/>
<sequence length="273" mass="30111">MENGHDHLGISRTQPSTMFPTSYYPQDTIGWDLHANDTSNDANTVENGGHPRILTRRQRAAMSVGRAVGNETPQQTTLYSPDPHLGFGSYYVGLPTHLDALSSPLTQSPNLNLQLNPSANPADISPPARRSHARHSSDAFSPRASSPASSIGTSSSSIASLLSYSTSTFSSTTGESSPARSPGELKGKHTKNKLRNSDRKDMCMFAEQFPHVKQEDIAVKYGVERSTVSKVLKNKTYWMSLEDEDVLKIIKHRKVPRGRRRCFEMDPRTIRSG</sequence>
<accession>A0A0C3ANJ8</accession>
<evidence type="ECO:0000256" key="1">
    <source>
        <dbReference type="SAM" id="MobiDB-lite"/>
    </source>
</evidence>
<feature type="region of interest" description="Disordered" evidence="1">
    <location>
        <begin position="169"/>
        <end position="198"/>
    </location>
</feature>
<evidence type="ECO:0008006" key="4">
    <source>
        <dbReference type="Google" id="ProtNLM"/>
    </source>
</evidence>
<name>A0A0C3ANJ8_SERVB</name>
<dbReference type="SUPFAM" id="SSF46689">
    <property type="entry name" value="Homeodomain-like"/>
    <property type="match status" value="1"/>
</dbReference>